<evidence type="ECO:0000313" key="10">
    <source>
        <dbReference type="EMBL" id="KAF7410963.1"/>
    </source>
</evidence>
<feature type="transmembrane region" description="Helical" evidence="8">
    <location>
        <begin position="568"/>
        <end position="588"/>
    </location>
</feature>
<evidence type="ECO:0000256" key="7">
    <source>
        <dbReference type="ARBA" id="ARBA00023180"/>
    </source>
</evidence>
<dbReference type="EMBL" id="JACSDY010000013">
    <property type="protein sequence ID" value="KAF7410963.1"/>
    <property type="molecule type" value="Genomic_DNA"/>
</dbReference>
<evidence type="ECO:0000256" key="4">
    <source>
        <dbReference type="ARBA" id="ARBA00022729"/>
    </source>
</evidence>
<dbReference type="SUPFAM" id="SSF56300">
    <property type="entry name" value="Metallo-dependent phosphatases"/>
    <property type="match status" value="1"/>
</dbReference>
<evidence type="ECO:0000256" key="6">
    <source>
        <dbReference type="ARBA" id="ARBA00022833"/>
    </source>
</evidence>
<comment type="cofactor">
    <cofactor evidence="1">
        <name>Zn(2+)</name>
        <dbReference type="ChEBI" id="CHEBI:29105"/>
    </cofactor>
</comment>
<reference evidence="10" key="1">
    <citation type="journal article" date="2020" name="G3 (Bethesda)">
        <title>High-Quality Assemblies for Three Invasive Social Wasps from the &lt;i&gt;Vespula&lt;/i&gt; Genus.</title>
        <authorList>
            <person name="Harrop T.W.R."/>
            <person name="Guhlin J."/>
            <person name="McLaughlin G.M."/>
            <person name="Permina E."/>
            <person name="Stockwell P."/>
            <person name="Gilligan J."/>
            <person name="Le Lec M.F."/>
            <person name="Gruber M.A.M."/>
            <person name="Quinn O."/>
            <person name="Lovegrove M."/>
            <person name="Duncan E.J."/>
            <person name="Remnant E.J."/>
            <person name="Van Eeckhoven J."/>
            <person name="Graham B."/>
            <person name="Knapp R.A."/>
            <person name="Langford K.W."/>
            <person name="Kronenberg Z."/>
            <person name="Press M.O."/>
            <person name="Eacker S.M."/>
            <person name="Wilson-Rankin E.E."/>
            <person name="Purcell J."/>
            <person name="Lester P.J."/>
            <person name="Dearden P.K."/>
        </authorList>
    </citation>
    <scope>NUCLEOTIDE SEQUENCE</scope>
    <source>
        <strain evidence="10">Volc-1</strain>
    </source>
</reference>
<gene>
    <name evidence="10" type="ORF">H0235_013570</name>
</gene>
<keyword evidence="8" id="KW-0812">Transmembrane</keyword>
<dbReference type="PANTHER" id="PTHR10340:SF57">
    <property type="entry name" value="METALLOPHOS DOMAIN-CONTAINING PROTEIN"/>
    <property type="match status" value="1"/>
</dbReference>
<evidence type="ECO:0000313" key="11">
    <source>
        <dbReference type="Proteomes" id="UP000600918"/>
    </source>
</evidence>
<comment type="similarity">
    <text evidence="2">Belongs to the acid sphingomyelinase family.</text>
</comment>
<evidence type="ECO:0000256" key="3">
    <source>
        <dbReference type="ARBA" id="ARBA00022723"/>
    </source>
</evidence>
<keyword evidence="3" id="KW-0479">Metal-binding</keyword>
<protein>
    <recommendedName>
        <fullName evidence="9">Sphingomyelin phosphodiesterase C-terminal domain-containing protein</fullName>
    </recommendedName>
</protein>
<dbReference type="GO" id="GO:0005615">
    <property type="term" value="C:extracellular space"/>
    <property type="evidence" value="ECO:0007669"/>
    <property type="project" value="TreeGrafter"/>
</dbReference>
<dbReference type="GO" id="GO:0046872">
    <property type="term" value="F:metal ion binding"/>
    <property type="evidence" value="ECO:0007669"/>
    <property type="project" value="UniProtKB-KW"/>
</dbReference>
<dbReference type="CDD" id="cd00842">
    <property type="entry name" value="MPP_ASMase"/>
    <property type="match status" value="1"/>
</dbReference>
<dbReference type="PANTHER" id="PTHR10340">
    <property type="entry name" value="SPHINGOMYELIN PHOSPHODIESTERASE"/>
    <property type="match status" value="1"/>
</dbReference>
<keyword evidence="8" id="KW-1133">Transmembrane helix</keyword>
<evidence type="ECO:0000256" key="5">
    <source>
        <dbReference type="ARBA" id="ARBA00022801"/>
    </source>
</evidence>
<keyword evidence="8" id="KW-0472">Membrane</keyword>
<evidence type="ECO:0000259" key="9">
    <source>
        <dbReference type="Pfam" id="PF19272"/>
    </source>
</evidence>
<dbReference type="Pfam" id="PF19272">
    <property type="entry name" value="ASMase_C"/>
    <property type="match status" value="1"/>
</dbReference>
<dbReference type="InterPro" id="IPR041805">
    <property type="entry name" value="ASMase/PPN1_MPP"/>
</dbReference>
<dbReference type="Gene3D" id="3.60.21.10">
    <property type="match status" value="1"/>
</dbReference>
<proteinExistence type="inferred from homology"/>
<feature type="domain" description="Sphingomyelin phosphodiesterase C-terminal" evidence="9">
    <location>
        <begin position="410"/>
        <end position="554"/>
    </location>
</feature>
<keyword evidence="7" id="KW-0325">Glycoprotein</keyword>
<keyword evidence="11" id="KW-1185">Reference proteome</keyword>
<dbReference type="Proteomes" id="UP000600918">
    <property type="component" value="Unassembled WGS sequence"/>
</dbReference>
<dbReference type="AlphaFoldDB" id="A0A834KQI8"/>
<evidence type="ECO:0000256" key="2">
    <source>
        <dbReference type="ARBA" id="ARBA00008234"/>
    </source>
</evidence>
<comment type="caution">
    <text evidence="10">The sequence shown here is derived from an EMBL/GenBank/DDBJ whole genome shotgun (WGS) entry which is preliminary data.</text>
</comment>
<dbReference type="InterPro" id="IPR029052">
    <property type="entry name" value="Metallo-depent_PP-like"/>
</dbReference>
<evidence type="ECO:0000256" key="1">
    <source>
        <dbReference type="ARBA" id="ARBA00001947"/>
    </source>
</evidence>
<dbReference type="GO" id="GO:0008081">
    <property type="term" value="F:phosphoric diester hydrolase activity"/>
    <property type="evidence" value="ECO:0007669"/>
    <property type="project" value="TreeGrafter"/>
</dbReference>
<keyword evidence="4" id="KW-0732">Signal</keyword>
<organism evidence="10 11">
    <name type="scientific">Vespula pensylvanica</name>
    <name type="common">Western yellow jacket</name>
    <name type="synonym">Wasp</name>
    <dbReference type="NCBI Taxonomy" id="30213"/>
    <lineage>
        <taxon>Eukaryota</taxon>
        <taxon>Metazoa</taxon>
        <taxon>Ecdysozoa</taxon>
        <taxon>Arthropoda</taxon>
        <taxon>Hexapoda</taxon>
        <taxon>Insecta</taxon>
        <taxon>Pterygota</taxon>
        <taxon>Neoptera</taxon>
        <taxon>Endopterygota</taxon>
        <taxon>Hymenoptera</taxon>
        <taxon>Apocrita</taxon>
        <taxon>Aculeata</taxon>
        <taxon>Vespoidea</taxon>
        <taxon>Vespidae</taxon>
        <taxon>Vespinae</taxon>
        <taxon>Vespula</taxon>
    </lineage>
</organism>
<dbReference type="InterPro" id="IPR045473">
    <property type="entry name" value="ASM_C"/>
</dbReference>
<sequence>MHLTRLTSLPSSQRTANLKCAEKRDLVLPSCTEERQHIKRSRLAKLLSSHSRVSVVGLALFLISIAERLLDSLHCVAPFSATESNDFPGTLYSLFERFNTGKMIRDYLMLLSWFCAVQGKIGYFWHITDIHYDPKYGTQGNAGSVCWNTRNNIEGVPSRLDRKLAGQFGDYSCDTPWALIESAAQAMESKHDEGIEFVLWTGATKANEVVTTCCSDALTRTAMSGELRLQYLQNLTDLLSRTFKAQFVFPALGHEDIGVSFEQLSLLWQQWLPQEAMDTYLRAGYYTIEQSSEKYLIVFLNTNLWMDLSENRMAHRTSGITVDSSQDPFGQWHWFESVLKKARKEDKAVFIVGHTPPGVDDRESGAATLNERHNAKYLQVVRQNADIIRGQFFGHWHSDTFRVIYSDTGNPVSWIMIAPSITPNTPGGGPNNPGLRLYEFETGTGQVLDYKQYYLDLMEANKQGLADWKIEYSLLDYYKLKEITAISLHDLADRFTQTRDNAFVRYYAANTVSLQREVESIWGCGGPLNGVCALHHYCTVTRLNVNLFKQCYASYAYPLASRGISTTYRSLSLVHILLFLLLLFVNLLQNRSYMWVLYDSHIVFGVFKDINANFVQRNDWNR</sequence>
<keyword evidence="6" id="KW-0862">Zinc</keyword>
<keyword evidence="5" id="KW-0378">Hydrolase</keyword>
<name>A0A834KQI8_VESPE</name>
<evidence type="ECO:0000256" key="8">
    <source>
        <dbReference type="SAM" id="Phobius"/>
    </source>
</evidence>
<accession>A0A834KQI8</accession>